<dbReference type="Proteomes" id="UP000294802">
    <property type="component" value="Unassembled WGS sequence"/>
</dbReference>
<protein>
    <recommendedName>
        <fullName evidence="3">NUDIX hydrolase</fullName>
    </recommendedName>
</protein>
<gene>
    <name evidence="1" type="ORF">ERX29_10135</name>
</gene>
<reference evidence="1 2" key="1">
    <citation type="submission" date="2019-01" db="EMBL/GenBank/DDBJ databases">
        <title>Draft genome sequences of the type strains of six Macrococcus species.</title>
        <authorList>
            <person name="Mazhar S."/>
            <person name="Altermann E."/>
            <person name="Hill C."/>
            <person name="Mcauliffe O."/>
        </authorList>
    </citation>
    <scope>NUCLEOTIDE SEQUENCE [LARGE SCALE GENOMIC DNA]</scope>
    <source>
        <strain evidence="1 2">CCM4815</strain>
    </source>
</reference>
<comment type="caution">
    <text evidence="1">The sequence shown here is derived from an EMBL/GenBank/DDBJ whole genome shotgun (WGS) entry which is preliminary data.</text>
</comment>
<organism evidence="1 2">
    <name type="scientific">Macrococcus lamae</name>
    <dbReference type="NCBI Taxonomy" id="198484"/>
    <lineage>
        <taxon>Bacteria</taxon>
        <taxon>Bacillati</taxon>
        <taxon>Bacillota</taxon>
        <taxon>Bacilli</taxon>
        <taxon>Bacillales</taxon>
        <taxon>Staphylococcaceae</taxon>
        <taxon>Macrococcus</taxon>
    </lineage>
</organism>
<dbReference type="EMBL" id="SCWB01000021">
    <property type="protein sequence ID" value="TDM05259.1"/>
    <property type="molecule type" value="Genomic_DNA"/>
</dbReference>
<name>A0A4V3BEP5_9STAP</name>
<dbReference type="AlphaFoldDB" id="A0A4V3BEP5"/>
<evidence type="ECO:0008006" key="3">
    <source>
        <dbReference type="Google" id="ProtNLM"/>
    </source>
</evidence>
<proteinExistence type="predicted"/>
<evidence type="ECO:0000313" key="2">
    <source>
        <dbReference type="Proteomes" id="UP000294802"/>
    </source>
</evidence>
<keyword evidence="2" id="KW-1185">Reference proteome</keyword>
<accession>A0A4V3BEP5</accession>
<sequence>MSKEIVVSSLLITTEEKILVQDIGHKRMKLPYIVKKGTQSIQDSAHAFAARLNNEVKVGGILFVVEERVEHKGLFFTTDANETAFVFNVRNKEEFKVSRPYYWLPFEYLNQLDIADELKQLIVSNQVIKSSVPLINLNN</sequence>
<dbReference type="RefSeq" id="WP_133444557.1">
    <property type="nucleotide sequence ID" value="NZ_SCWB01000021.1"/>
</dbReference>
<evidence type="ECO:0000313" key="1">
    <source>
        <dbReference type="EMBL" id="TDM05259.1"/>
    </source>
</evidence>
<dbReference type="OrthoDB" id="2418600at2"/>